<sequence>MRVLITVKTYFPYKDGVQTVTQYLAEGLVRRGIEVCVITSKHPECVDEDVHNGVRIKRFDLNIVHSFYFGEKKRYIKYVKRMVKDFDVLVNVCTQNPFTDILLPILNQLDIKKILYLHGMFEFRQPLFSFKYTFVQNLQRLWNFARWWYLYFVMGKYFKQYEQVIQLHKQDYAVDFFKKHYNTDSYVIENAAEDMFFNLSRDGKKNKFERYIISVSNYFENKNQEMILEAFYKSNINSRVGLVFIGSEQTEYYTKLIKLNEHLSQGNNKNVQFLYGISRKEIADYLKNAEFFVMASKSEKFPVSIVEAMASSIAFISTDVGCVQYLPGGIIVNNVEEMVHAMNKLDSDKSFCEKLAKKGFKYAVENLKVDVCITKFIEILRLR</sequence>
<evidence type="ECO:0000259" key="2">
    <source>
        <dbReference type="Pfam" id="PF13439"/>
    </source>
</evidence>
<dbReference type="InterPro" id="IPR001296">
    <property type="entry name" value="Glyco_trans_1"/>
</dbReference>
<dbReference type="Gene3D" id="3.40.50.2000">
    <property type="entry name" value="Glycogen Phosphorylase B"/>
    <property type="match status" value="2"/>
</dbReference>
<dbReference type="AlphaFoldDB" id="M1VRE1"/>
<dbReference type="PANTHER" id="PTHR45947:SF3">
    <property type="entry name" value="SULFOQUINOVOSYL TRANSFERASE SQD2"/>
    <property type="match status" value="1"/>
</dbReference>
<dbReference type="EMBL" id="AB737825">
    <property type="protein sequence ID" value="BAM94758.1"/>
    <property type="molecule type" value="Genomic_DNA"/>
</dbReference>
<feature type="domain" description="Glycosyl transferase family 1" evidence="1">
    <location>
        <begin position="201"/>
        <end position="361"/>
    </location>
</feature>
<dbReference type="Pfam" id="PF00534">
    <property type="entry name" value="Glycos_transf_1"/>
    <property type="match status" value="1"/>
</dbReference>
<dbReference type="GO" id="GO:0016757">
    <property type="term" value="F:glycosyltransferase activity"/>
    <property type="evidence" value="ECO:0007669"/>
    <property type="project" value="InterPro"/>
</dbReference>
<protein>
    <submittedName>
        <fullName evidence="3 4">Glycosyltransferase</fullName>
    </submittedName>
</protein>
<evidence type="ECO:0000313" key="3">
    <source>
        <dbReference type="EMBL" id="AGB58273.1"/>
    </source>
</evidence>
<reference evidence="3" key="1">
    <citation type="submission" date="2012-10" db="EMBL/GenBank/DDBJ databases">
        <title>Development of a multiplex PCR assay for identification serotypes of Streptococcus suis.</title>
        <authorList>
            <person name="Liu Z."/>
            <person name="Zheng H."/>
            <person name="Bai X."/>
            <person name="Ji S."/>
            <person name="Liu K."/>
            <person name="Xu J."/>
        </authorList>
    </citation>
    <scope>NUCLEOTIDE SEQUENCE</scope>
    <source>
        <strain evidence="3">NT77</strain>
    </source>
</reference>
<dbReference type="EMBL" id="JX961646">
    <property type="protein sequence ID" value="AGB58273.1"/>
    <property type="molecule type" value="Genomic_DNA"/>
</dbReference>
<gene>
    <name evidence="4" type="primary">cps18L</name>
    <name evidence="3" type="synonym">cps18M</name>
</gene>
<proteinExistence type="predicted"/>
<dbReference type="PANTHER" id="PTHR45947">
    <property type="entry name" value="SULFOQUINOVOSYL TRANSFERASE SQD2"/>
    <property type="match status" value="1"/>
</dbReference>
<keyword evidence="4" id="KW-0808">Transferase</keyword>
<organism evidence="4">
    <name type="scientific">Streptococcus suis</name>
    <dbReference type="NCBI Taxonomy" id="1307"/>
    <lineage>
        <taxon>Bacteria</taxon>
        <taxon>Bacillati</taxon>
        <taxon>Bacillota</taxon>
        <taxon>Bacilli</taxon>
        <taxon>Lactobacillales</taxon>
        <taxon>Streptococcaceae</taxon>
        <taxon>Streptococcus</taxon>
    </lineage>
</organism>
<dbReference type="RefSeq" id="WP_029174891.1">
    <property type="nucleotide sequence ID" value="NZ_JABTZP010000035.1"/>
</dbReference>
<dbReference type="Pfam" id="PF13439">
    <property type="entry name" value="Glyco_transf_4"/>
    <property type="match status" value="1"/>
</dbReference>
<dbReference type="InterPro" id="IPR028098">
    <property type="entry name" value="Glyco_trans_4-like_N"/>
</dbReference>
<feature type="domain" description="Glycosyltransferase subfamily 4-like N-terminal" evidence="2">
    <location>
        <begin position="15"/>
        <end position="153"/>
    </location>
</feature>
<reference evidence="4" key="2">
    <citation type="journal article" date="2013" name="Appl. Environ. Microbiol.">
        <title>Genetic analysis of capsular polysaccharide synthesis gene clusters from all serotypes of Streptococcus suis: potential mechanisms for generation of capsular variation.</title>
        <authorList>
            <person name="Okura M."/>
            <person name="Takamatsu D."/>
            <person name="Maruyama F."/>
            <person name="Nozawa T."/>
            <person name="Nakagawa I."/>
            <person name="Osaki M."/>
            <person name="Sekizaki T."/>
            <person name="Gottschalk M."/>
            <person name="Kumagai Y."/>
            <person name="Hamada S."/>
        </authorList>
    </citation>
    <scope>NUCLEOTIDE SEQUENCE</scope>
    <source>
        <strain evidence="4">NT77</strain>
    </source>
</reference>
<dbReference type="SUPFAM" id="SSF53756">
    <property type="entry name" value="UDP-Glycosyltransferase/glycogen phosphorylase"/>
    <property type="match status" value="1"/>
</dbReference>
<evidence type="ECO:0000259" key="1">
    <source>
        <dbReference type="Pfam" id="PF00534"/>
    </source>
</evidence>
<dbReference type="CDD" id="cd03801">
    <property type="entry name" value="GT4_PimA-like"/>
    <property type="match status" value="1"/>
</dbReference>
<accession>M1VRE1</accession>
<dbReference type="InterPro" id="IPR050194">
    <property type="entry name" value="Glycosyltransferase_grp1"/>
</dbReference>
<name>M1VRE1_STRSU</name>
<evidence type="ECO:0000313" key="4">
    <source>
        <dbReference type="EMBL" id="BAM94758.1"/>
    </source>
</evidence>